<comment type="similarity">
    <text evidence="1 3">Belongs to the cut8/STS1 family.</text>
</comment>
<keyword evidence="3" id="KW-0813">Transport</keyword>
<dbReference type="Pfam" id="PF08559">
    <property type="entry name" value="Cut8"/>
    <property type="match status" value="1"/>
</dbReference>
<dbReference type="InterPro" id="IPR038422">
    <property type="entry name" value="Cut8/Sts1_sf"/>
</dbReference>
<organism evidence="5 6">
    <name type="scientific">Tricholomella constricta</name>
    <dbReference type="NCBI Taxonomy" id="117010"/>
    <lineage>
        <taxon>Eukaryota</taxon>
        <taxon>Fungi</taxon>
        <taxon>Dikarya</taxon>
        <taxon>Basidiomycota</taxon>
        <taxon>Agaricomycotina</taxon>
        <taxon>Agaricomycetes</taxon>
        <taxon>Agaricomycetidae</taxon>
        <taxon>Agaricales</taxon>
        <taxon>Tricholomatineae</taxon>
        <taxon>Lyophyllaceae</taxon>
        <taxon>Tricholomella</taxon>
    </lineage>
</organism>
<dbReference type="GO" id="GO:0015031">
    <property type="term" value="P:protein transport"/>
    <property type="evidence" value="ECO:0007669"/>
    <property type="project" value="UniProtKB-UniRule"/>
</dbReference>
<dbReference type="PANTHER" id="PTHR28032:SF1">
    <property type="entry name" value="FI02826P"/>
    <property type="match status" value="1"/>
</dbReference>
<sequence>MANVLQHPIEFHPRPVSHAPSPFGFGFGLGSLSAAMATAGWQPAMTPGHTNPAAFQQLASVNQYSAIRAQKRRHDPEDDDDHGRQCGHRDASMDRSPTPERPKRAAPKRARVASHPDPSSKNDSELKENKSPNSADDHDVDVGVLLASLPSQSLLPLLTSLLNAQPSLKSTILPLIPRPTLDTANQALALSAKKLRDAYPYSSVPMFGQPSLSTSFGFGKTPLTHTSAFGQANHSNVNGGMRDTYIISRLGPHVTEFVAACLSYLPYFSSVPAPTQSASTSHSTTLQSLHKDKCHPSETFLFLSTVTNHIISQPPLTQSQLGPLLLPRLSSEWKAWILKVDDIVNRQGGMFGSETVRSWERVLDEMADGKGFDGSDVMRSVRDLWVSKVGWLIGRTVHQQMDEF</sequence>
<feature type="compositionally biased region" description="Basic and acidic residues" evidence="4">
    <location>
        <begin position="118"/>
        <end position="138"/>
    </location>
</feature>
<dbReference type="GO" id="GO:0071630">
    <property type="term" value="P:nuclear protein quality control by the ubiquitin-proteasome system"/>
    <property type="evidence" value="ECO:0007669"/>
    <property type="project" value="UniProtKB-UniRule"/>
</dbReference>
<name>A0A8H5M8K8_9AGAR</name>
<comment type="function">
    <text evidence="3">Involved in ubiquitin-mediated protein degradation. Regulatory factor in the ubiquitin/proteasome pathway that controls the turnover of proteasome substrates. Targets proteasomes to the nucleus and facilitates the degradation of nuclear proteins.</text>
</comment>
<accession>A0A8H5M8K8</accession>
<evidence type="ECO:0000256" key="2">
    <source>
        <dbReference type="ARBA" id="ARBA00023242"/>
    </source>
</evidence>
<feature type="compositionally biased region" description="Basic and acidic residues" evidence="4">
    <location>
        <begin position="81"/>
        <end position="103"/>
    </location>
</feature>
<dbReference type="OrthoDB" id="10061064at2759"/>
<dbReference type="GO" id="GO:0005737">
    <property type="term" value="C:cytoplasm"/>
    <property type="evidence" value="ECO:0007669"/>
    <property type="project" value="UniProtKB-SubCell"/>
</dbReference>
<reference evidence="5 6" key="1">
    <citation type="journal article" date="2020" name="ISME J.">
        <title>Uncovering the hidden diversity of litter-decomposition mechanisms in mushroom-forming fungi.</title>
        <authorList>
            <person name="Floudas D."/>
            <person name="Bentzer J."/>
            <person name="Ahren D."/>
            <person name="Johansson T."/>
            <person name="Persson P."/>
            <person name="Tunlid A."/>
        </authorList>
    </citation>
    <scope>NUCLEOTIDE SEQUENCE [LARGE SCALE GENOMIC DNA]</scope>
    <source>
        <strain evidence="5 6">CBS 661.87</strain>
    </source>
</reference>
<protein>
    <recommendedName>
        <fullName evidence="3">Tethering factor for nuclear proteasome STS1</fullName>
    </recommendedName>
</protein>
<comment type="caution">
    <text evidence="5">The sequence shown here is derived from an EMBL/GenBank/DDBJ whole genome shotgun (WGS) entry which is preliminary data.</text>
</comment>
<dbReference type="InterPro" id="IPR013868">
    <property type="entry name" value="Cut8/Sts1_fam"/>
</dbReference>
<evidence type="ECO:0000256" key="1">
    <source>
        <dbReference type="ARBA" id="ARBA00006199"/>
    </source>
</evidence>
<evidence type="ECO:0000313" key="6">
    <source>
        <dbReference type="Proteomes" id="UP000565441"/>
    </source>
</evidence>
<dbReference type="AlphaFoldDB" id="A0A8H5M8K8"/>
<dbReference type="Proteomes" id="UP000565441">
    <property type="component" value="Unassembled WGS sequence"/>
</dbReference>
<keyword evidence="3" id="KW-0653">Protein transport</keyword>
<keyword evidence="2 3" id="KW-0539">Nucleus</keyword>
<keyword evidence="3" id="KW-0963">Cytoplasm</keyword>
<comment type="subcellular location">
    <subcellularLocation>
        <location evidence="3">Cytoplasm</location>
    </subcellularLocation>
    <subcellularLocation>
        <location evidence="3">Nucleus</location>
    </subcellularLocation>
</comment>
<comment type="subunit">
    <text evidence="3">Binds the proteasome.</text>
</comment>
<dbReference type="GO" id="GO:0070628">
    <property type="term" value="F:proteasome binding"/>
    <property type="evidence" value="ECO:0007669"/>
    <property type="project" value="TreeGrafter"/>
</dbReference>
<dbReference type="GO" id="GO:0031965">
    <property type="term" value="C:nuclear membrane"/>
    <property type="evidence" value="ECO:0007669"/>
    <property type="project" value="TreeGrafter"/>
</dbReference>
<keyword evidence="6" id="KW-1185">Reference proteome</keyword>
<dbReference type="GO" id="GO:0031144">
    <property type="term" value="P:proteasome localization"/>
    <property type="evidence" value="ECO:0007669"/>
    <property type="project" value="UniProtKB-UniRule"/>
</dbReference>
<feature type="region of interest" description="Disordered" evidence="4">
    <location>
        <begin position="69"/>
        <end position="138"/>
    </location>
</feature>
<evidence type="ECO:0000256" key="3">
    <source>
        <dbReference type="RuleBase" id="RU368013"/>
    </source>
</evidence>
<evidence type="ECO:0000256" key="4">
    <source>
        <dbReference type="SAM" id="MobiDB-lite"/>
    </source>
</evidence>
<gene>
    <name evidence="5" type="ORF">D9615_001436</name>
</gene>
<proteinExistence type="inferred from homology"/>
<dbReference type="PANTHER" id="PTHR28032">
    <property type="entry name" value="FI02826P"/>
    <property type="match status" value="1"/>
</dbReference>
<dbReference type="Gene3D" id="1.20.58.1590">
    <property type="entry name" value="Tethering factor for nuclear proteasome Cut8/Sts1"/>
    <property type="match status" value="1"/>
</dbReference>
<evidence type="ECO:0000313" key="5">
    <source>
        <dbReference type="EMBL" id="KAF5385280.1"/>
    </source>
</evidence>
<dbReference type="EMBL" id="JAACJP010000004">
    <property type="protein sequence ID" value="KAF5385280.1"/>
    <property type="molecule type" value="Genomic_DNA"/>
</dbReference>